<protein>
    <recommendedName>
        <fullName evidence="1">DUF218 domain-containing protein</fullName>
    </recommendedName>
</protein>
<dbReference type="CDD" id="cd06259">
    <property type="entry name" value="YdcF-like"/>
    <property type="match status" value="1"/>
</dbReference>
<dbReference type="InterPro" id="IPR014729">
    <property type="entry name" value="Rossmann-like_a/b/a_fold"/>
</dbReference>
<gene>
    <name evidence="2" type="ORF">VE25_07185</name>
</gene>
<dbReference type="Pfam" id="PF02698">
    <property type="entry name" value="DUF218"/>
    <property type="match status" value="1"/>
</dbReference>
<feature type="domain" description="DUF218" evidence="1">
    <location>
        <begin position="42"/>
        <end position="182"/>
    </location>
</feature>
<name>A0A0F5FUB9_9HYPH</name>
<dbReference type="Proteomes" id="UP000033632">
    <property type="component" value="Unassembled WGS sequence"/>
</dbReference>
<proteinExistence type="predicted"/>
<dbReference type="Gene3D" id="3.40.50.620">
    <property type="entry name" value="HUPs"/>
    <property type="match status" value="1"/>
</dbReference>
<dbReference type="OrthoDB" id="9782395at2"/>
<sequence length="197" mass="21535">MTLLRGLVSGLLTLISIVGLALTVIAADVANFGGEHAGTSADAALVLGAAVLWDRPSPVFAERLRHAGELYRQGKVERIVLTGGLSPEDMLTEAEAGRRWLLAQGVPDEALILEDRSRTTLENLRFSQPILVGNGIETVLIVSDPLHMRRAMEIAERLGIDAAPAPTRTTRYRSAETQMPFLARETWFMAQYLFLGR</sequence>
<dbReference type="PANTHER" id="PTHR30336:SF20">
    <property type="entry name" value="DUF218 DOMAIN-CONTAINING PROTEIN"/>
    <property type="match status" value="1"/>
</dbReference>
<evidence type="ECO:0000313" key="3">
    <source>
        <dbReference type="Proteomes" id="UP000033632"/>
    </source>
</evidence>
<dbReference type="STRING" id="443610.VE25_07185"/>
<organism evidence="2 3">
    <name type="scientific">Devosia geojensis</name>
    <dbReference type="NCBI Taxonomy" id="443610"/>
    <lineage>
        <taxon>Bacteria</taxon>
        <taxon>Pseudomonadati</taxon>
        <taxon>Pseudomonadota</taxon>
        <taxon>Alphaproteobacteria</taxon>
        <taxon>Hyphomicrobiales</taxon>
        <taxon>Devosiaceae</taxon>
        <taxon>Devosia</taxon>
    </lineage>
</organism>
<evidence type="ECO:0000259" key="1">
    <source>
        <dbReference type="Pfam" id="PF02698"/>
    </source>
</evidence>
<comment type="caution">
    <text evidence="2">The sequence shown here is derived from an EMBL/GenBank/DDBJ whole genome shotgun (WGS) entry which is preliminary data.</text>
</comment>
<dbReference type="AlphaFoldDB" id="A0A0F5FUB9"/>
<dbReference type="InterPro" id="IPR003848">
    <property type="entry name" value="DUF218"/>
</dbReference>
<dbReference type="PATRIC" id="fig|443610.3.peg.4001"/>
<dbReference type="GO" id="GO:0005886">
    <property type="term" value="C:plasma membrane"/>
    <property type="evidence" value="ECO:0007669"/>
    <property type="project" value="TreeGrafter"/>
</dbReference>
<dbReference type="InterPro" id="IPR051599">
    <property type="entry name" value="Cell_Envelope_Assoc"/>
</dbReference>
<reference evidence="2 3" key="1">
    <citation type="submission" date="2015-03" db="EMBL/GenBank/DDBJ databases">
        <authorList>
            <person name="Hassan Y.I."/>
            <person name="Lepp D."/>
            <person name="Li X.-Z."/>
            <person name="Zhou T."/>
        </authorList>
    </citation>
    <scope>NUCLEOTIDE SEQUENCE [LARGE SCALE GENOMIC DNA]</scope>
    <source>
        <strain evidence="2 3">BD-c194</strain>
    </source>
</reference>
<dbReference type="PANTHER" id="PTHR30336">
    <property type="entry name" value="INNER MEMBRANE PROTEIN, PROBABLE PERMEASE"/>
    <property type="match status" value="1"/>
</dbReference>
<dbReference type="EMBL" id="JZEX01000078">
    <property type="protein sequence ID" value="KKB12466.1"/>
    <property type="molecule type" value="Genomic_DNA"/>
</dbReference>
<accession>A0A0F5FUB9</accession>
<keyword evidence="3" id="KW-1185">Reference proteome</keyword>
<evidence type="ECO:0000313" key="2">
    <source>
        <dbReference type="EMBL" id="KKB12466.1"/>
    </source>
</evidence>